<evidence type="ECO:0000256" key="2">
    <source>
        <dbReference type="ARBA" id="ARBA00008497"/>
    </source>
</evidence>
<evidence type="ECO:0000256" key="1">
    <source>
        <dbReference type="ARBA" id="ARBA00004141"/>
    </source>
</evidence>
<sequence length="319" mass="36783">MEYFKTVLNLGVKHQAVLGYGALSLLAAVGEKVFSTVLFQCPCNGWNHVYGMVFLLVPAVILFLLGYMLNFPLWKHMTGCCNYEKQGHRVCRRGLRCLQVFWQMTFVSALAPLIWIALALLNGTFYVCIVSGLPWKHACDYKETCIKELPHIPCPGSYTSDLSKEDINEVQRFMRAESQVLGWTVMCCVLVIIVLSTCISRCMSPVSFLQLKFWKMYIEREQELFDIRCKEHATKLAERNIKIFFDHTKVEPFITPNNKEWNQISSTYTFNKKKQYYSMLHRFVELSDRNQSFISLEGDMVPPAEINMVDIIDGFESGV</sequence>
<keyword evidence="8" id="KW-0407">Ion channel</keyword>
<proteinExistence type="inferred from homology"/>
<dbReference type="OrthoDB" id="5962981at2759"/>
<dbReference type="Bgee" id="ENSXETG00000033644">
    <property type="expression patterns" value="Expressed in liver"/>
</dbReference>
<reference evidence="10" key="2">
    <citation type="submission" date="2020-05" db="UniProtKB">
        <authorList>
            <consortium name="Ensembl"/>
        </authorList>
    </citation>
    <scope>IDENTIFICATION</scope>
</reference>
<evidence type="ECO:0000256" key="8">
    <source>
        <dbReference type="ARBA" id="ARBA00023303"/>
    </source>
</evidence>
<dbReference type="PANTHER" id="PTHR32261">
    <property type="entry name" value="CALCIUM HOMEOSTASIS MODULATOR PROTEIN"/>
    <property type="match status" value="1"/>
</dbReference>
<dbReference type="Proteomes" id="UP000008143">
    <property type="component" value="Chromosome 5"/>
</dbReference>
<dbReference type="Ensembl" id="ENSXETT00000079310">
    <property type="protein sequence ID" value="ENSXETP00000091535"/>
    <property type="gene ID" value="ENSXETG00000033644"/>
</dbReference>
<dbReference type="InterPro" id="IPR029569">
    <property type="entry name" value="CALHM"/>
</dbReference>
<dbReference type="KEGG" id="xtr:100486743"/>
<dbReference type="GO" id="GO:1904669">
    <property type="term" value="P:ATP export"/>
    <property type="evidence" value="ECO:0007669"/>
    <property type="project" value="UniProtKB-ARBA"/>
</dbReference>
<comment type="subcellular location">
    <subcellularLocation>
        <location evidence="1">Membrane</location>
        <topology evidence="1">Multi-pass membrane protein</topology>
    </subcellularLocation>
</comment>
<comment type="similarity">
    <text evidence="2">Belongs to the CALHM family.</text>
</comment>
<dbReference type="RefSeq" id="XP_002938339.1">
    <property type="nucleotide sequence ID" value="XM_002938293.4"/>
</dbReference>
<dbReference type="Xenbase" id="XB-GENE-991400">
    <property type="gene designation" value="calhm6"/>
</dbReference>
<evidence type="ECO:0000256" key="3">
    <source>
        <dbReference type="ARBA" id="ARBA00022448"/>
    </source>
</evidence>
<evidence type="ECO:0000256" key="9">
    <source>
        <dbReference type="SAM" id="Phobius"/>
    </source>
</evidence>
<evidence type="ECO:0000313" key="11">
    <source>
        <dbReference type="Proteomes" id="UP000008143"/>
    </source>
</evidence>
<dbReference type="GeneID" id="100486743"/>
<dbReference type="AGR" id="Xenbase:XB-GENE-991400"/>
<dbReference type="Pfam" id="PF14798">
    <property type="entry name" value="Ca_hom_mod"/>
    <property type="match status" value="1"/>
</dbReference>
<dbReference type="GO" id="GO:0005261">
    <property type="term" value="F:monoatomic cation channel activity"/>
    <property type="evidence" value="ECO:0000318"/>
    <property type="project" value="GO_Central"/>
</dbReference>
<feature type="transmembrane region" description="Helical" evidence="9">
    <location>
        <begin position="180"/>
        <end position="199"/>
    </location>
</feature>
<gene>
    <name evidence="10 12 13" type="primary">calhm6</name>
</gene>
<evidence type="ECO:0000313" key="12">
    <source>
        <dbReference type="RefSeq" id="XP_002938339.1"/>
    </source>
</evidence>
<organism evidence="10">
    <name type="scientific">Xenopus tropicalis</name>
    <name type="common">Western clawed frog</name>
    <name type="synonym">Silurana tropicalis</name>
    <dbReference type="NCBI Taxonomy" id="8364"/>
    <lineage>
        <taxon>Eukaryota</taxon>
        <taxon>Metazoa</taxon>
        <taxon>Chordata</taxon>
        <taxon>Craniata</taxon>
        <taxon>Vertebrata</taxon>
        <taxon>Euteleostomi</taxon>
        <taxon>Amphibia</taxon>
        <taxon>Batrachia</taxon>
        <taxon>Anura</taxon>
        <taxon>Pipoidea</taxon>
        <taxon>Pipidae</taxon>
        <taxon>Xenopodinae</taxon>
        <taxon>Xenopus</taxon>
        <taxon>Silurana</taxon>
    </lineage>
</organism>
<feature type="transmembrane region" description="Helical" evidence="9">
    <location>
        <begin position="49"/>
        <end position="69"/>
    </location>
</feature>
<name>A0A6I8SE41_XENTR</name>
<dbReference type="CTD" id="441168"/>
<reference evidence="12" key="3">
    <citation type="submission" date="2025-04" db="UniProtKB">
        <authorList>
            <consortium name="RefSeq"/>
        </authorList>
    </citation>
    <scope>IDENTIFICATION</scope>
    <source>
        <strain evidence="12">Nigerian</strain>
        <tissue evidence="12">Liver and blood</tissue>
    </source>
</reference>
<evidence type="ECO:0000256" key="4">
    <source>
        <dbReference type="ARBA" id="ARBA00022692"/>
    </source>
</evidence>
<dbReference type="GO" id="GO:0005886">
    <property type="term" value="C:plasma membrane"/>
    <property type="evidence" value="ECO:0000318"/>
    <property type="project" value="GO_Central"/>
</dbReference>
<evidence type="ECO:0000313" key="10">
    <source>
        <dbReference type="Ensembl" id="ENSXETP00000091535"/>
    </source>
</evidence>
<keyword evidence="11" id="KW-1185">Reference proteome</keyword>
<evidence type="ECO:0000256" key="6">
    <source>
        <dbReference type="ARBA" id="ARBA00023065"/>
    </source>
</evidence>
<evidence type="ECO:0000313" key="13">
    <source>
        <dbReference type="Xenbase" id="XB-GENE-991400"/>
    </source>
</evidence>
<feature type="transmembrane region" description="Helical" evidence="9">
    <location>
        <begin position="12"/>
        <end position="29"/>
    </location>
</feature>
<keyword evidence="7 9" id="KW-0472">Membrane</keyword>
<evidence type="ECO:0000256" key="5">
    <source>
        <dbReference type="ARBA" id="ARBA00022989"/>
    </source>
</evidence>
<keyword evidence="4 9" id="KW-0812">Transmembrane</keyword>
<keyword evidence="5 9" id="KW-1133">Transmembrane helix</keyword>
<dbReference type="PANTHER" id="PTHR32261:SF4">
    <property type="entry name" value="CALCIUM HOMEOSTASIS MODULATOR PROTEIN 6"/>
    <property type="match status" value="1"/>
</dbReference>
<keyword evidence="6" id="KW-0406">Ion transport</keyword>
<keyword evidence="3" id="KW-0813">Transport</keyword>
<dbReference type="GeneTree" id="ENSGT01030000234610"/>
<evidence type="ECO:0000256" key="7">
    <source>
        <dbReference type="ARBA" id="ARBA00023136"/>
    </source>
</evidence>
<accession>A0A6I8SE41</accession>
<reference evidence="10" key="1">
    <citation type="journal article" date="2010" name="Science">
        <title>The genome of the Western clawed frog Xenopus tropicalis.</title>
        <authorList>
            <person name="Hellsten U."/>
            <person name="Harland R.M."/>
            <person name="Gilchrist M.J."/>
            <person name="Hendrix D."/>
            <person name="Jurka J."/>
            <person name="Kapitonov V."/>
            <person name="Ovcharenko I."/>
            <person name="Putnam N.H."/>
            <person name="Shu S."/>
            <person name="Taher L."/>
            <person name="Blitz I.L."/>
            <person name="Blumberg B."/>
            <person name="Dichmann D.S."/>
            <person name="Dubchak I."/>
            <person name="Amaya E."/>
            <person name="Detter J.C."/>
            <person name="Fletcher R."/>
            <person name="Gerhard D.S."/>
            <person name="Goodstein D."/>
            <person name="Graves T."/>
            <person name="Grigoriev I.V."/>
            <person name="Grimwood J."/>
            <person name="Kawashima T."/>
            <person name="Lindquist E."/>
            <person name="Lucas S.M."/>
            <person name="Mead P.E."/>
            <person name="Mitros T."/>
            <person name="Ogino H."/>
            <person name="Ohta Y."/>
            <person name="Poliakov A.V."/>
            <person name="Pollet N."/>
            <person name="Robert J."/>
            <person name="Salamov A."/>
            <person name="Sater A.K."/>
            <person name="Schmutz J."/>
            <person name="Terry A."/>
            <person name="Vize P.D."/>
            <person name="Warren W.C."/>
            <person name="Wells D."/>
            <person name="Wills A."/>
            <person name="Wilson R.K."/>
            <person name="Zimmerman L.B."/>
            <person name="Zorn A.M."/>
            <person name="Grainger R."/>
            <person name="Grammer T."/>
            <person name="Khokha M.K."/>
            <person name="Richardson P.M."/>
            <person name="Rokhsar D.S."/>
        </authorList>
    </citation>
    <scope>NUCLEOTIDE SEQUENCE [LARGE SCALE GENOMIC DNA]</scope>
    <source>
        <strain evidence="10">Nigerian</strain>
    </source>
</reference>
<dbReference type="OMA" id="WNTLYGG"/>
<dbReference type="AlphaFoldDB" id="A0A6I8SE41"/>
<protein>
    <submittedName>
        <fullName evidence="10">Calcium homeostasis modulator family member 6</fullName>
    </submittedName>
    <submittedName>
        <fullName evidence="12">Calcium homeostasis modulator protein 6</fullName>
    </submittedName>
</protein>